<comment type="caution">
    <text evidence="3">The sequence shown here is derived from an EMBL/GenBank/DDBJ whole genome shotgun (WGS) entry which is preliminary data.</text>
</comment>
<dbReference type="EMBL" id="CAICTM010001067">
    <property type="protein sequence ID" value="CAB9520036.1"/>
    <property type="molecule type" value="Genomic_DNA"/>
</dbReference>
<reference evidence="3" key="1">
    <citation type="submission" date="2020-06" db="EMBL/GenBank/DDBJ databases">
        <authorList>
            <consortium name="Plant Systems Biology data submission"/>
        </authorList>
    </citation>
    <scope>NUCLEOTIDE SEQUENCE</scope>
    <source>
        <strain evidence="3">D6</strain>
    </source>
</reference>
<keyword evidence="2" id="KW-0732">Signal</keyword>
<feature type="signal peptide" evidence="2">
    <location>
        <begin position="1"/>
        <end position="26"/>
    </location>
</feature>
<proteinExistence type="predicted"/>
<feature type="region of interest" description="Disordered" evidence="1">
    <location>
        <begin position="57"/>
        <end position="122"/>
    </location>
</feature>
<feature type="region of interest" description="Disordered" evidence="1">
    <location>
        <begin position="585"/>
        <end position="635"/>
    </location>
</feature>
<dbReference type="InterPro" id="IPR051441">
    <property type="entry name" value="SelW_related"/>
</dbReference>
<organism evidence="3 4">
    <name type="scientific">Seminavis robusta</name>
    <dbReference type="NCBI Taxonomy" id="568900"/>
    <lineage>
        <taxon>Eukaryota</taxon>
        <taxon>Sar</taxon>
        <taxon>Stramenopiles</taxon>
        <taxon>Ochrophyta</taxon>
        <taxon>Bacillariophyta</taxon>
        <taxon>Bacillariophyceae</taxon>
        <taxon>Bacillariophycidae</taxon>
        <taxon>Naviculales</taxon>
        <taxon>Naviculaceae</taxon>
        <taxon>Seminavis</taxon>
    </lineage>
</organism>
<dbReference type="AlphaFoldDB" id="A0A9N8EIV8"/>
<evidence type="ECO:0000256" key="1">
    <source>
        <dbReference type="SAM" id="MobiDB-lite"/>
    </source>
</evidence>
<feature type="chain" id="PRO_5040196837" evidence="2">
    <location>
        <begin position="27"/>
        <end position="765"/>
    </location>
</feature>
<evidence type="ECO:0000256" key="2">
    <source>
        <dbReference type="SAM" id="SignalP"/>
    </source>
</evidence>
<dbReference type="Proteomes" id="UP001153069">
    <property type="component" value="Unassembled WGS sequence"/>
</dbReference>
<keyword evidence="4" id="KW-1185">Reference proteome</keyword>
<accession>A0A9N8EIV8</accession>
<feature type="compositionally biased region" description="Basic and acidic residues" evidence="1">
    <location>
        <begin position="63"/>
        <end position="86"/>
    </location>
</feature>
<gene>
    <name evidence="3" type="ORF">SEMRO_1069_G237570.1</name>
</gene>
<feature type="compositionally biased region" description="Low complexity" evidence="1">
    <location>
        <begin position="585"/>
        <end position="614"/>
    </location>
</feature>
<sequence length="765" mass="80998">MTTKGARRTAWLLLLALVLQLAITECRERNVRGMPKGVPIRSEGRQRALMNMMSDTYSDSAEDESKGKGKGKSEAKTVKTSKEKKGVMGKGKSATSETTKSKAKSDKGGTGGMKMKGKKVKKTKDNGMMKMIDRTMKMGKYQSDAYEEPEDEDMLEEGSPDADVMGIEETSPDMPTAAPTPTPGAITVNTTIVYFLGEDRRRLQEADEALLYPKEDELDRLINNTFDFYAGVYIEEFGDSLKDIIPTAVFTDGGGEGFFVLNYEAVLLFFPVPPTDEVVEVTTDADTDEYIEDFVQPAGPFFAQTESVGVVAVAFDGVETGAPTSIEIEIDTDAPTPVPETAAPTMPPTVAETATPTMSPTLPETATPTMSPTVPETATPTVSPTLPETATPTMSPTLPETATPTMSPTVATSEPTIAETLPETAAPTVVETEPEEIPVPEIPETGAPTVGEAIETAEPTVIEVITDMPTLAEIPVVETAEPTMVDVPVVETEEPTMVDVPVVETAEPTVVDVPVVETAEPTMVDVPVVETAEPTMVDVPVVETAEPTAVDVPVVETAEPTAVEELPVVETAQPTAMDVPVVETSAPTAAASDPAVVTSPPTTGSVTTSSPTSPDESGEGTDVPETAAPTPCPGRGARVIGTVLLELDPNAELTEPTEDQVVEVAQHILQDFGVLLRDLYGSGIRGFSATIDETNTALDGNAYPLGFDANILFAPCAPPPDVVNAIFEEADYPAILENFEPTGEDNVFQHLTGEATYSGEAAIEF</sequence>
<dbReference type="PANTHER" id="PTHR15124">
    <property type="entry name" value="SELENOPROTEIN W"/>
    <property type="match status" value="1"/>
</dbReference>
<evidence type="ECO:0000313" key="3">
    <source>
        <dbReference type="EMBL" id="CAB9520036.1"/>
    </source>
</evidence>
<name>A0A9N8EIV8_9STRA</name>
<feature type="region of interest" description="Disordered" evidence="1">
    <location>
        <begin position="351"/>
        <end position="410"/>
    </location>
</feature>
<feature type="compositionally biased region" description="Polar residues" evidence="1">
    <location>
        <begin position="359"/>
        <end position="410"/>
    </location>
</feature>
<protein>
    <submittedName>
        <fullName evidence="3">Polymorphic outer membrane protein</fullName>
    </submittedName>
</protein>
<evidence type="ECO:0000313" key="4">
    <source>
        <dbReference type="Proteomes" id="UP001153069"/>
    </source>
</evidence>
<dbReference type="PANTHER" id="PTHR15124:SF27">
    <property type="entry name" value="MIGRATION AND INVASION ENHANCER 1"/>
    <property type="match status" value="1"/>
</dbReference>